<accession>A0A0E9RUM9</accession>
<organism evidence="2">
    <name type="scientific">Anguilla anguilla</name>
    <name type="common">European freshwater eel</name>
    <name type="synonym">Muraena anguilla</name>
    <dbReference type="NCBI Taxonomy" id="7936"/>
    <lineage>
        <taxon>Eukaryota</taxon>
        <taxon>Metazoa</taxon>
        <taxon>Chordata</taxon>
        <taxon>Craniata</taxon>
        <taxon>Vertebrata</taxon>
        <taxon>Euteleostomi</taxon>
        <taxon>Actinopterygii</taxon>
        <taxon>Neopterygii</taxon>
        <taxon>Teleostei</taxon>
        <taxon>Anguilliformes</taxon>
        <taxon>Anguillidae</taxon>
        <taxon>Anguilla</taxon>
    </lineage>
</organism>
<proteinExistence type="predicted"/>
<dbReference type="AlphaFoldDB" id="A0A0E9RUM9"/>
<keyword evidence="1" id="KW-0812">Transmembrane</keyword>
<keyword evidence="1" id="KW-1133">Transmembrane helix</keyword>
<reference evidence="2" key="2">
    <citation type="journal article" date="2015" name="Fish Shellfish Immunol.">
        <title>Early steps in the European eel (Anguilla anguilla)-Vibrio vulnificus interaction in the gills: Role of the RtxA13 toxin.</title>
        <authorList>
            <person name="Callol A."/>
            <person name="Pajuelo D."/>
            <person name="Ebbesson L."/>
            <person name="Teles M."/>
            <person name="MacKenzie S."/>
            <person name="Amaro C."/>
        </authorList>
    </citation>
    <scope>NUCLEOTIDE SEQUENCE</scope>
</reference>
<protein>
    <submittedName>
        <fullName evidence="2">Uncharacterized protein</fullName>
    </submittedName>
</protein>
<reference evidence="2" key="1">
    <citation type="submission" date="2014-11" db="EMBL/GenBank/DDBJ databases">
        <authorList>
            <person name="Amaro Gonzalez C."/>
        </authorList>
    </citation>
    <scope>NUCLEOTIDE SEQUENCE</scope>
</reference>
<evidence type="ECO:0000256" key="1">
    <source>
        <dbReference type="SAM" id="Phobius"/>
    </source>
</evidence>
<dbReference type="EMBL" id="GBXM01075716">
    <property type="protein sequence ID" value="JAH32861.1"/>
    <property type="molecule type" value="Transcribed_RNA"/>
</dbReference>
<keyword evidence="1" id="KW-0472">Membrane</keyword>
<name>A0A0E9RUM9_ANGAN</name>
<sequence length="28" mass="3296">MYPILFIYSLYTLVLETIFLLVLTICSL</sequence>
<evidence type="ECO:0000313" key="2">
    <source>
        <dbReference type="EMBL" id="JAH32861.1"/>
    </source>
</evidence>
<feature type="transmembrane region" description="Helical" evidence="1">
    <location>
        <begin position="6"/>
        <end position="26"/>
    </location>
</feature>